<dbReference type="InterPro" id="IPR000601">
    <property type="entry name" value="PKD_dom"/>
</dbReference>
<evidence type="ECO:0000256" key="2">
    <source>
        <dbReference type="SAM" id="MobiDB-lite"/>
    </source>
</evidence>
<dbReference type="InterPro" id="IPR013783">
    <property type="entry name" value="Ig-like_fold"/>
</dbReference>
<dbReference type="PROSITE" id="PS50093">
    <property type="entry name" value="PKD"/>
    <property type="match status" value="1"/>
</dbReference>
<dbReference type="Gene3D" id="2.120.10.30">
    <property type="entry name" value="TolB, C-terminal domain"/>
    <property type="match status" value="3"/>
</dbReference>
<dbReference type="SMART" id="SM00089">
    <property type="entry name" value="PKD"/>
    <property type="match status" value="1"/>
</dbReference>
<comment type="similarity">
    <text evidence="1">Belongs to the TolB family.</text>
</comment>
<dbReference type="PANTHER" id="PTHR36842:SF1">
    <property type="entry name" value="PROTEIN TOLB"/>
    <property type="match status" value="1"/>
</dbReference>
<evidence type="ECO:0000259" key="4">
    <source>
        <dbReference type="PROSITE" id="PS50093"/>
    </source>
</evidence>
<dbReference type="GO" id="GO:0005975">
    <property type="term" value="P:carbohydrate metabolic process"/>
    <property type="evidence" value="ECO:0007669"/>
    <property type="project" value="UniProtKB-ARBA"/>
</dbReference>
<sequence>MNHGRRIERAAALALALAALLSAALTTSAAMAASQGLAGRIAFTPSDSSIKTVEGDGTRGTEAYTRGGDWSALKLSDPAYSPDGRKVAVAGDATRIGVIDARAQQGDPKTVAQAGDTLHDLARPAFSADGKTIAFQAAEGLFTVPAAGGTPAKLALPATYKNAADPAYSPDGRLLVFTALDADGDRRVYLKNFDNDAISQLTIGSGHQDRPAFSPDGASVVYVDTPLAPGGGFGLPQLAVRPVAGGAPDVLWSNQVEPGRFVTGRPAYAPDGTRVAFTVTKPSDPACAGELTVVNADGAANPRAIGCSTGSVDWAVRTAEGANKLMSALPGTTRETADQTSGPALISAEGRYAVFTSDATNLVAGVDDANGKSDVFVRDLAAGKTALVSANKDNRIAAGVSDSPVIDAKGTSIAFRSTAPDVVDRITIRGTSAVYARSVDGKYTTLVSRQAGTLNTTPHGDSRPVAISADGRRILYSATGGDVVLDQDESEEDPDLFVFNLDGGATTLVTAKAGSASAASNGTPGKALFSADGKVVVFESTATDLVPGFVDHNGAAPNLYKRDLTTNTTTLLDGAKSSATDGAAGTPELKGISRDGQTVIYTSDAPDVLADHAGVAHDLYARTGATNTLAGAGADTAALSADGTHVFFSAADGQVWMRAGGALTLVTRGVLPEQGANGPSRVIDATDTGDQILVSSTATDLTPALKHHGDEPTLYRIATGSFEAEPLSARADDTADKTPTARTGAMSADGTVVAYTSNAANLVDGLIDGNGDGTDAYAWMERRAAERDPLKPTVKITTPADQQVYREGAIVQADYSCDDEGPSGLASCEGPVPVGQPIDTSGTGSLTFTVTAKDGAGNTDSETVTYRVAAANKKLTLASRAAANAGNSLPTGNAQSDTPVFSSDGGYLVFRSDAKDLVDGFIDGNGGEKGDVFRRDVTTGKTEVVSAGLPRGSDNGRPRGANANASTSNTARAISADGRYVLFSSDATDLIAAQSSPVGTQLYLRDMQEGVTKLVTHAPSGLAGGDADPTGYGFSRDGKTIVFASKAPALVADDHNNGADVFTYAMDTGALTLVSVEATGKFPAAGTSLAPQISGDGRRVVFRSDASNLTGKPIEDGRDHLYWRDLTTSQTLLVDRKWDKPEEAASASEGGARLSADGATVLFGTRAGEIVGGYAPPIAGEETTQLYLRDMTTGGAAVLVSAAQDNPKGGTGGTVDEAQLSRDGKTVIWWSQSKRVIADFVDHNDRAGWDDGGDLYLRRADGPATLAVHGPQGANHGLEISPLIRSLADNTRFATIYVPTTGCDQCHYAEDVFRLDLKRGRFNNVIVAANTPIDDIVTSDDGRRIAATTEADNLLDGFVDNNFSATDVFSWYDAPPVAVADSRITGSLKLEFDASESEDTDGQIEFYAWKFGDGPATGEGVKAQHSYPDEGNYDITLTIEDDGGNEVVHTFEVVAIKGILTTGRQPIDFIGVDKYLRCSVVRDGPVLADGGGACGTFAAVDGKTYGPPEIVDGIETYTPVSQDLATAGDVTTLTTVVALGATGVKVRQTDAYLAGKTWYRTDVDVVNDADAAKSATIYRAGRCAIGDEAGRRSLHDAGTSMAGCDGAASNGRQLAAWLPLSGGARRDAGSAEAVLGRIKDAQPLADTCACGTQPDPAAAIGWRVEVAAKGHASLGSLAAFGPDGSIPLTLAFKADKSEVQPLDDNAFTVTLRNPNAGERAVSAVAVDNAAAWDVTPGTTTGLTTAEPVVDGGVPTWKDMKVAGHASGELRFAVQHRSGERTATSKATPSGGDVANLAATGLADLSSATATVVAKSIGTAKPNTAITSGPTGATTDRNPAFTLEASKEGVHYECRFGEDAWAPCEGNPHMPGPLADGPYVLEARAVDAIGADDTPAKRTFLVDTAAPATTLSSAPHGTIRDPRPNFFFSANEAGAKFQCRLGSGAWFACESPYRPSVLADGDWTFAVKAVDAAGNEDATPATAAFTVDTTPPVTVIDGITGKVLGAARGGSSASAGGGSGSTVALGADGAAALNVACPADGPACEGSVGLASTPPTASAAQVRGSVPANAVTLARVSFSAQPGQTVSVRLKLSATVRNTVERVGKMAVFTTLDLGTGTVTRGSDVVLTPDPRTVRLLKAGRTVNVVGHAVKLRLRCPAAACRGSVRIGAHDRAAFSIKRTGFVRVRIAKQTKRGKELSVLLKTRSAPSKRLTLTLRAQEARR</sequence>
<dbReference type="InterPro" id="IPR022409">
    <property type="entry name" value="PKD/Chitinase_dom"/>
</dbReference>
<evidence type="ECO:0000256" key="1">
    <source>
        <dbReference type="ARBA" id="ARBA00009820"/>
    </source>
</evidence>
<name>A0A9X3MRS0_9ACTN</name>
<dbReference type="Gene3D" id="2.60.40.10">
    <property type="entry name" value="Immunoglobulins"/>
    <property type="match status" value="2"/>
</dbReference>
<reference evidence="5" key="1">
    <citation type="submission" date="2022-10" db="EMBL/GenBank/DDBJ databases">
        <title>The WGS of Solirubrobacter ginsenosidimutans DSM 21036.</title>
        <authorList>
            <person name="Jiang Z."/>
        </authorList>
    </citation>
    <scope>NUCLEOTIDE SEQUENCE</scope>
    <source>
        <strain evidence="5">DSM 21036</strain>
    </source>
</reference>
<accession>A0A9X3MRS0</accession>
<dbReference type="InterPro" id="IPR011659">
    <property type="entry name" value="WD40"/>
</dbReference>
<dbReference type="SUPFAM" id="SSF49299">
    <property type="entry name" value="PKD domain"/>
    <property type="match status" value="1"/>
</dbReference>
<feature type="region of interest" description="Disordered" evidence="2">
    <location>
        <begin position="946"/>
        <end position="969"/>
    </location>
</feature>
<dbReference type="Pfam" id="PF07676">
    <property type="entry name" value="PD40"/>
    <property type="match status" value="2"/>
</dbReference>
<dbReference type="CDD" id="cd00146">
    <property type="entry name" value="PKD"/>
    <property type="match status" value="1"/>
</dbReference>
<dbReference type="RefSeq" id="WP_270041028.1">
    <property type="nucleotide sequence ID" value="NZ_JAPDOD010000014.1"/>
</dbReference>
<feature type="signal peptide" evidence="3">
    <location>
        <begin position="1"/>
        <end position="32"/>
    </location>
</feature>
<dbReference type="Pfam" id="PF18911">
    <property type="entry name" value="PKD_4"/>
    <property type="match status" value="1"/>
</dbReference>
<dbReference type="EMBL" id="JAPDOD010000014">
    <property type="protein sequence ID" value="MDA0161811.1"/>
    <property type="molecule type" value="Genomic_DNA"/>
</dbReference>
<keyword evidence="3" id="KW-0732">Signal</keyword>
<feature type="chain" id="PRO_5040764477" evidence="3">
    <location>
        <begin position="33"/>
        <end position="2221"/>
    </location>
</feature>
<evidence type="ECO:0000256" key="3">
    <source>
        <dbReference type="SAM" id="SignalP"/>
    </source>
</evidence>
<dbReference type="SUPFAM" id="SSF82171">
    <property type="entry name" value="DPP6 N-terminal domain-like"/>
    <property type="match status" value="3"/>
</dbReference>
<evidence type="ECO:0000313" key="5">
    <source>
        <dbReference type="EMBL" id="MDA0161811.1"/>
    </source>
</evidence>
<proteinExistence type="inferred from homology"/>
<feature type="domain" description="PKD" evidence="4">
    <location>
        <begin position="1375"/>
        <end position="1453"/>
    </location>
</feature>
<dbReference type="SUPFAM" id="SSF69304">
    <property type="entry name" value="Tricorn protease N-terminal domain"/>
    <property type="match status" value="1"/>
</dbReference>
<dbReference type="Proteomes" id="UP001149140">
    <property type="component" value="Unassembled WGS sequence"/>
</dbReference>
<organism evidence="5 6">
    <name type="scientific">Solirubrobacter ginsenosidimutans</name>
    <dbReference type="NCBI Taxonomy" id="490573"/>
    <lineage>
        <taxon>Bacteria</taxon>
        <taxon>Bacillati</taxon>
        <taxon>Actinomycetota</taxon>
        <taxon>Thermoleophilia</taxon>
        <taxon>Solirubrobacterales</taxon>
        <taxon>Solirubrobacteraceae</taxon>
        <taxon>Solirubrobacter</taxon>
    </lineage>
</organism>
<dbReference type="PANTHER" id="PTHR36842">
    <property type="entry name" value="PROTEIN TOLB HOMOLOG"/>
    <property type="match status" value="1"/>
</dbReference>
<gene>
    <name evidence="5" type="ORF">OM076_16175</name>
</gene>
<dbReference type="InterPro" id="IPR011042">
    <property type="entry name" value="6-blade_b-propeller_TolB-like"/>
</dbReference>
<evidence type="ECO:0000313" key="6">
    <source>
        <dbReference type="Proteomes" id="UP001149140"/>
    </source>
</evidence>
<dbReference type="InterPro" id="IPR035986">
    <property type="entry name" value="PKD_dom_sf"/>
</dbReference>
<comment type="caution">
    <text evidence="5">The sequence shown here is derived from an EMBL/GenBank/DDBJ whole genome shotgun (WGS) entry which is preliminary data.</text>
</comment>
<protein>
    <submittedName>
        <fullName evidence="5">PKD domain-containing protein</fullName>
    </submittedName>
</protein>
<keyword evidence="6" id="KW-1185">Reference proteome</keyword>